<organism evidence="1 2">
    <name type="scientific">Bacteroides salyersiae CL02T12C01</name>
    <dbReference type="NCBI Taxonomy" id="997887"/>
    <lineage>
        <taxon>Bacteria</taxon>
        <taxon>Pseudomonadati</taxon>
        <taxon>Bacteroidota</taxon>
        <taxon>Bacteroidia</taxon>
        <taxon>Bacteroidales</taxon>
        <taxon>Bacteroidaceae</taxon>
        <taxon>Bacteroides</taxon>
    </lineage>
</organism>
<keyword evidence="2" id="KW-1185">Reference proteome</keyword>
<reference evidence="1 2" key="1">
    <citation type="submission" date="2012-02" db="EMBL/GenBank/DDBJ databases">
        <title>The Genome Sequence of Bacteroides salyersiae CL02T12C01.</title>
        <authorList>
            <consortium name="The Broad Institute Genome Sequencing Platform"/>
            <person name="Earl A."/>
            <person name="Ward D."/>
            <person name="Feldgarden M."/>
            <person name="Gevers D."/>
            <person name="Zitomersky N.L."/>
            <person name="Coyne M.J."/>
            <person name="Comstock L.E."/>
            <person name="Young S.K."/>
            <person name="Zeng Q."/>
            <person name="Gargeya S."/>
            <person name="Fitzgerald M."/>
            <person name="Haas B."/>
            <person name="Abouelleil A."/>
            <person name="Alvarado L."/>
            <person name="Arachchi H.M."/>
            <person name="Berlin A."/>
            <person name="Chapman S.B."/>
            <person name="Gearin G."/>
            <person name="Goldberg J."/>
            <person name="Griggs A."/>
            <person name="Gujja S."/>
            <person name="Hansen M."/>
            <person name="Heiman D."/>
            <person name="Howarth C."/>
            <person name="Larimer J."/>
            <person name="Lui A."/>
            <person name="MacDonald P.J.P."/>
            <person name="McCowen C."/>
            <person name="Montmayeur A."/>
            <person name="Murphy C."/>
            <person name="Neiman D."/>
            <person name="Pearson M."/>
            <person name="Priest M."/>
            <person name="Roberts A."/>
            <person name="Saif S."/>
            <person name="Shea T."/>
            <person name="Sisk P."/>
            <person name="Stolte C."/>
            <person name="Sykes S."/>
            <person name="Wortman J."/>
            <person name="Nusbaum C."/>
            <person name="Birren B."/>
        </authorList>
    </citation>
    <scope>NUCLEOTIDE SEQUENCE [LARGE SCALE GENOMIC DNA]</scope>
    <source>
        <strain evidence="1 2">CL02T12C01</strain>
    </source>
</reference>
<dbReference type="AlphaFoldDB" id="I9H871"/>
<gene>
    <name evidence="1" type="ORF">HMPREF1071_04538</name>
</gene>
<dbReference type="HOGENOM" id="CLU_3372121_0_0_10"/>
<dbReference type="EMBL" id="AGXV01000054">
    <property type="protein sequence ID" value="EIY55839.1"/>
    <property type="molecule type" value="Genomic_DNA"/>
</dbReference>
<sequence length="34" mass="3902">MELKGFEKMSFYVSSSINTHANHHQSEGEAHDPR</sequence>
<name>I9H871_9BACE</name>
<evidence type="ECO:0000313" key="1">
    <source>
        <dbReference type="EMBL" id="EIY55839.1"/>
    </source>
</evidence>
<dbReference type="Proteomes" id="UP000005150">
    <property type="component" value="Unassembled WGS sequence"/>
</dbReference>
<accession>I9H871</accession>
<evidence type="ECO:0000313" key="2">
    <source>
        <dbReference type="Proteomes" id="UP000005150"/>
    </source>
</evidence>
<comment type="caution">
    <text evidence="1">The sequence shown here is derived from an EMBL/GenBank/DDBJ whole genome shotgun (WGS) entry which is preliminary data.</text>
</comment>
<protein>
    <submittedName>
        <fullName evidence="1">Uncharacterized protein</fullName>
    </submittedName>
</protein>
<proteinExistence type="predicted"/>